<dbReference type="EMBL" id="BOMG01000019">
    <property type="protein sequence ID" value="GID52468.1"/>
    <property type="molecule type" value="Genomic_DNA"/>
</dbReference>
<gene>
    <name evidence="2" type="ORF">Aco03nite_008720</name>
</gene>
<reference evidence="2 3" key="1">
    <citation type="submission" date="2021-01" db="EMBL/GenBank/DDBJ databases">
        <title>Whole genome shotgun sequence of Actinoplanes couchii NBRC 106145.</title>
        <authorList>
            <person name="Komaki H."/>
            <person name="Tamura T."/>
        </authorList>
    </citation>
    <scope>NUCLEOTIDE SEQUENCE [LARGE SCALE GENOMIC DNA]</scope>
    <source>
        <strain evidence="2 3">NBRC 106145</strain>
    </source>
</reference>
<proteinExistence type="predicted"/>
<evidence type="ECO:0000313" key="3">
    <source>
        <dbReference type="Proteomes" id="UP000612282"/>
    </source>
</evidence>
<evidence type="ECO:0000259" key="1">
    <source>
        <dbReference type="Pfam" id="PF13191"/>
    </source>
</evidence>
<dbReference type="InterPro" id="IPR041664">
    <property type="entry name" value="AAA_16"/>
</dbReference>
<accession>A0ABQ3X1R5</accession>
<dbReference type="RefSeq" id="WP_203793276.1">
    <property type="nucleotide sequence ID" value="NZ_BAAAQE010000097.1"/>
</dbReference>
<organism evidence="2 3">
    <name type="scientific">Actinoplanes couchii</name>
    <dbReference type="NCBI Taxonomy" id="403638"/>
    <lineage>
        <taxon>Bacteria</taxon>
        <taxon>Bacillati</taxon>
        <taxon>Actinomycetota</taxon>
        <taxon>Actinomycetes</taxon>
        <taxon>Micromonosporales</taxon>
        <taxon>Micromonosporaceae</taxon>
        <taxon>Actinoplanes</taxon>
    </lineage>
</organism>
<dbReference type="Proteomes" id="UP000612282">
    <property type="component" value="Unassembled WGS sequence"/>
</dbReference>
<keyword evidence="3" id="KW-1185">Reference proteome</keyword>
<sequence>MTGVCVSSTTFLSELGPSGDTLECERVQEIVSGHGGAVQAATGCGPAPGRRGARIEAEFASAYDAARAAVEVVTAVPGRHSREAPRIVLSGPEPGRRAPADHWLPSRALEIADPGQILVTAPTAVVVGPGLPGSTVLVHRGHLPAGDGRETQRLYELRLAADDRQANLDWARRAVDGSAIVLDLSGLTATWRQAAAGDARLILLSGPRESHRGAVAAEVALRLHSAGAQVLYGSWQDGTPPLGGAFLEALGVYAGGVSAERLRAELRGCVAAVGGLLPEVAARLGGRRDHPEAPHVVRAGDVVEHWLRAIACRRPTLLVLDDAHLADPAGLRQLCDVWYACRRSPLMILVSAMEDGRKPGSAAGRVIELAAATDPKSFTHLRL</sequence>
<protein>
    <recommendedName>
        <fullName evidence="1">Orc1-like AAA ATPase domain-containing protein</fullName>
    </recommendedName>
</protein>
<feature type="domain" description="Orc1-like AAA ATPase" evidence="1">
    <location>
        <begin position="184"/>
        <end position="335"/>
    </location>
</feature>
<comment type="caution">
    <text evidence="2">The sequence shown here is derived from an EMBL/GenBank/DDBJ whole genome shotgun (WGS) entry which is preliminary data.</text>
</comment>
<name>A0ABQ3X1R5_9ACTN</name>
<dbReference type="Pfam" id="PF13191">
    <property type="entry name" value="AAA_16"/>
    <property type="match status" value="1"/>
</dbReference>
<evidence type="ECO:0000313" key="2">
    <source>
        <dbReference type="EMBL" id="GID52468.1"/>
    </source>
</evidence>